<dbReference type="InParanoid" id="A0A540VGJ7"/>
<dbReference type="SUPFAM" id="SSF52913">
    <property type="entry name" value="RNA 3'-terminal phosphate cyclase, RPTC, insert domain"/>
    <property type="match status" value="1"/>
</dbReference>
<dbReference type="OrthoDB" id="9789235at2"/>
<dbReference type="EMBL" id="VIGC01000015">
    <property type="protein sequence ID" value="TQE95253.1"/>
    <property type="molecule type" value="Genomic_DNA"/>
</dbReference>
<dbReference type="InterPro" id="IPR036553">
    <property type="entry name" value="RPTC_insert"/>
</dbReference>
<evidence type="ECO:0000259" key="8">
    <source>
        <dbReference type="Pfam" id="PF05189"/>
    </source>
</evidence>
<dbReference type="InterPro" id="IPR037136">
    <property type="entry name" value="RNA3'_phos_cyclase_dom_sf"/>
</dbReference>
<dbReference type="SUPFAM" id="SSF55205">
    <property type="entry name" value="EPT/RTPC-like"/>
    <property type="match status" value="1"/>
</dbReference>
<comment type="catalytic activity">
    <reaction evidence="4 5">
        <text>a 3'-end 3'-phospho-ribonucleotide-RNA + ATP = a 3'-end 2',3'-cyclophospho-ribonucleotide-RNA + AMP + diphosphate</text>
        <dbReference type="Rhea" id="RHEA:23976"/>
        <dbReference type="Rhea" id="RHEA-COMP:10463"/>
        <dbReference type="Rhea" id="RHEA-COMP:10464"/>
        <dbReference type="ChEBI" id="CHEBI:30616"/>
        <dbReference type="ChEBI" id="CHEBI:33019"/>
        <dbReference type="ChEBI" id="CHEBI:83062"/>
        <dbReference type="ChEBI" id="CHEBI:83064"/>
        <dbReference type="ChEBI" id="CHEBI:456215"/>
        <dbReference type="EC" id="6.5.1.4"/>
    </reaction>
</comment>
<protein>
    <recommendedName>
        <fullName evidence="5 6">RNA 3'-terminal phosphate cyclase</fullName>
        <shortName evidence="5">RNA cyclase</shortName>
        <shortName evidence="5">RNA-3'-phosphate cyclase</shortName>
        <ecNumber evidence="5 6">6.5.1.4</ecNumber>
    </recommendedName>
</protein>
<sequence>MLLIDGAYGEGGGQILRTALALSLLTDQPFRVENIRQGRLQPGLKPQHLHIVRALLQMSDARVDGLAPGAQRLSFWPGRLRAGHFHLDVGTAGAIPLMLQTLLPVAMFSPGPVTWSLTGGTDVRGAMTLDFWRMVLLPFLRPYARALSLDMERPGFYPAGGGRVTLRVEPRFRQPGRGDGLALPRDLRLDIPSRGALVGIQVISRASSRLRARRVAERQLEAFAAGWSGQPVQPQVRYDDTRSPGSSLTAVALYSATRLGADALGERGKPAEEVGRDAARRLRAAVASDATVDVHTADNLMLWAALFGGSYTFPEVSGHITTNAWVIEHFLPGALQLRGRTLEAPGVGAGAGSRTTA</sequence>
<comment type="subcellular location">
    <subcellularLocation>
        <location evidence="5">Cytoplasm</location>
    </subcellularLocation>
</comment>
<dbReference type="EC" id="6.5.1.4" evidence="5 6"/>
<dbReference type="InterPro" id="IPR023797">
    <property type="entry name" value="RNA3'_phos_cyclase_dom"/>
</dbReference>
<evidence type="ECO:0000256" key="2">
    <source>
        <dbReference type="ARBA" id="ARBA00022598"/>
    </source>
</evidence>
<evidence type="ECO:0000256" key="5">
    <source>
        <dbReference type="HAMAP-Rule" id="MF_00200"/>
    </source>
</evidence>
<dbReference type="GO" id="GO:0006396">
    <property type="term" value="P:RNA processing"/>
    <property type="evidence" value="ECO:0007669"/>
    <property type="project" value="UniProtKB-UniRule"/>
</dbReference>
<accession>A0A540VGJ7</accession>
<gene>
    <name evidence="5" type="primary">rtcA</name>
    <name evidence="9" type="ORF">FKZ61_12800</name>
</gene>
<comment type="caution">
    <text evidence="5">Lacks conserved residue(s) required for the propagation of feature annotation.</text>
</comment>
<dbReference type="InterPro" id="IPR013792">
    <property type="entry name" value="RNA3'P_cycl/enolpyr_Trfase_a/b"/>
</dbReference>
<evidence type="ECO:0000256" key="1">
    <source>
        <dbReference type="ARBA" id="ARBA00009206"/>
    </source>
</evidence>
<comment type="similarity">
    <text evidence="1 5">Belongs to the RNA 3'-terminal cyclase family. Type 1 subfamily.</text>
</comment>
<evidence type="ECO:0000313" key="9">
    <source>
        <dbReference type="EMBL" id="TQE95253.1"/>
    </source>
</evidence>
<dbReference type="Proteomes" id="UP000317371">
    <property type="component" value="Unassembled WGS sequence"/>
</dbReference>
<dbReference type="InterPro" id="IPR017770">
    <property type="entry name" value="RNA3'_term_phos_cyc_type_1"/>
</dbReference>
<keyword evidence="3 5" id="KW-0547">Nucleotide-binding</keyword>
<evidence type="ECO:0000256" key="3">
    <source>
        <dbReference type="ARBA" id="ARBA00022741"/>
    </source>
</evidence>
<dbReference type="Pfam" id="PF01137">
    <property type="entry name" value="RTC"/>
    <property type="match status" value="1"/>
</dbReference>
<dbReference type="AlphaFoldDB" id="A0A540VGJ7"/>
<dbReference type="RefSeq" id="WP_141610531.1">
    <property type="nucleotide sequence ID" value="NZ_VIGC02000015.1"/>
</dbReference>
<keyword evidence="5" id="KW-0067">ATP-binding</keyword>
<dbReference type="NCBIfam" id="TIGR03399">
    <property type="entry name" value="RNA_3prim_cycl"/>
    <property type="match status" value="1"/>
</dbReference>
<dbReference type="Pfam" id="PF05189">
    <property type="entry name" value="RTC_insert"/>
    <property type="match status" value="1"/>
</dbReference>
<dbReference type="GO" id="GO:0005737">
    <property type="term" value="C:cytoplasm"/>
    <property type="evidence" value="ECO:0007669"/>
    <property type="project" value="UniProtKB-SubCell"/>
</dbReference>
<dbReference type="Gene3D" id="3.65.10.20">
    <property type="entry name" value="RNA 3'-terminal phosphate cyclase domain"/>
    <property type="match status" value="1"/>
</dbReference>
<keyword evidence="5" id="KW-0963">Cytoplasm</keyword>
<dbReference type="HAMAP" id="MF_00200">
    <property type="entry name" value="RTC"/>
    <property type="match status" value="1"/>
</dbReference>
<dbReference type="PANTHER" id="PTHR11096:SF0">
    <property type="entry name" value="RNA 3'-TERMINAL PHOSPHATE CYCLASE"/>
    <property type="match status" value="1"/>
</dbReference>
<dbReference type="InterPro" id="IPR000228">
    <property type="entry name" value="RNA3'_term_phos_cyc"/>
</dbReference>
<dbReference type="InterPro" id="IPR013791">
    <property type="entry name" value="RNA3'-term_phos_cycl_insert"/>
</dbReference>
<dbReference type="PIRSF" id="PIRSF005378">
    <property type="entry name" value="RNA3'_term_phos_cycl_euk"/>
    <property type="match status" value="1"/>
</dbReference>
<dbReference type="GO" id="GO:0003963">
    <property type="term" value="F:RNA-3'-phosphate cyclase activity"/>
    <property type="evidence" value="ECO:0007669"/>
    <property type="project" value="UniProtKB-UniRule"/>
</dbReference>
<proteinExistence type="inferred from homology"/>
<reference evidence="9 10" key="1">
    <citation type="submission" date="2019-06" db="EMBL/GenBank/DDBJ databases">
        <title>Genome sequence of Litorilinea aerophila BAA-2444.</title>
        <authorList>
            <person name="Maclea K.S."/>
            <person name="Maurais E.G."/>
            <person name="Iannazzi L.C."/>
        </authorList>
    </citation>
    <scope>NUCLEOTIDE SEQUENCE [LARGE SCALE GENOMIC DNA]</scope>
    <source>
        <strain evidence="9 10">ATCC BAA-2444</strain>
    </source>
</reference>
<evidence type="ECO:0000259" key="7">
    <source>
        <dbReference type="Pfam" id="PF01137"/>
    </source>
</evidence>
<evidence type="ECO:0000313" key="10">
    <source>
        <dbReference type="Proteomes" id="UP000317371"/>
    </source>
</evidence>
<comment type="function">
    <text evidence="5">Catalyzes the conversion of 3'-phosphate to a 2',3'-cyclic phosphodiester at the end of RNA. The mechanism of action of the enzyme occurs in 3 steps: (A) adenylation of the enzyme by ATP; (B) transfer of adenylate to an RNA-N3'P to produce RNA-N3'PP5'A; (C) and attack of the adjacent 2'-hydroxyl on the 3'-phosphorus in the diester linkage to produce the cyclic end product. The biological role of this enzyme is unknown but it is likely to function in some aspects of cellular RNA processing.</text>
</comment>
<feature type="binding site" evidence="5">
    <location>
        <position position="100"/>
    </location>
    <ligand>
        <name>ATP</name>
        <dbReference type="ChEBI" id="CHEBI:30616"/>
    </ligand>
</feature>
<evidence type="ECO:0000256" key="4">
    <source>
        <dbReference type="ARBA" id="ARBA00024481"/>
    </source>
</evidence>
<feature type="domain" description="RNA 3'-terminal phosphate cyclase" evidence="7">
    <location>
        <begin position="8"/>
        <end position="332"/>
    </location>
</feature>
<organism evidence="9 10">
    <name type="scientific">Litorilinea aerophila</name>
    <dbReference type="NCBI Taxonomy" id="1204385"/>
    <lineage>
        <taxon>Bacteria</taxon>
        <taxon>Bacillati</taxon>
        <taxon>Chloroflexota</taxon>
        <taxon>Caldilineae</taxon>
        <taxon>Caldilineales</taxon>
        <taxon>Caldilineaceae</taxon>
        <taxon>Litorilinea</taxon>
    </lineage>
</organism>
<keyword evidence="2 5" id="KW-0436">Ligase</keyword>
<comment type="caution">
    <text evidence="9">The sequence shown here is derived from an EMBL/GenBank/DDBJ whole genome shotgun (WGS) entry which is preliminary data.</text>
</comment>
<evidence type="ECO:0000256" key="6">
    <source>
        <dbReference type="NCBIfam" id="TIGR03399"/>
    </source>
</evidence>
<dbReference type="GO" id="GO:0005524">
    <property type="term" value="F:ATP binding"/>
    <property type="evidence" value="ECO:0007669"/>
    <property type="project" value="UniProtKB-KW"/>
</dbReference>
<keyword evidence="10" id="KW-1185">Reference proteome</keyword>
<dbReference type="Gene3D" id="3.30.360.20">
    <property type="entry name" value="RNA 3'-terminal phosphate cyclase, insert domain"/>
    <property type="match status" value="1"/>
</dbReference>
<name>A0A540VGJ7_9CHLR</name>
<feature type="active site" description="Tele-AMP-histidine intermediate" evidence="5">
    <location>
        <position position="319"/>
    </location>
</feature>
<dbReference type="PANTHER" id="PTHR11096">
    <property type="entry name" value="RNA 3' TERMINAL PHOSPHATE CYCLASE"/>
    <property type="match status" value="1"/>
</dbReference>
<feature type="domain" description="RNA 3'-terminal phosphate cyclase insert" evidence="8">
    <location>
        <begin position="194"/>
        <end position="285"/>
    </location>
</feature>